<dbReference type="Gene3D" id="3.10.20.880">
    <property type="match status" value="1"/>
</dbReference>
<dbReference type="PANTHER" id="PTHR42895">
    <property type="entry name" value="IRON-SULFUR CLUSTER-BINDING PROTEIN-RELATED"/>
    <property type="match status" value="1"/>
</dbReference>
<evidence type="ECO:0000313" key="3">
    <source>
        <dbReference type="EMBL" id="MEX6500653.1"/>
    </source>
</evidence>
<feature type="compositionally biased region" description="Basic residues" evidence="1">
    <location>
        <begin position="666"/>
        <end position="677"/>
    </location>
</feature>
<protein>
    <submittedName>
        <fullName evidence="3">ASKHA domain-containing protein</fullName>
    </submittedName>
</protein>
<dbReference type="CDD" id="cd00207">
    <property type="entry name" value="fer2"/>
    <property type="match status" value="1"/>
</dbReference>
<evidence type="ECO:0000256" key="1">
    <source>
        <dbReference type="SAM" id="MobiDB-lite"/>
    </source>
</evidence>
<dbReference type="PANTHER" id="PTHR42895:SF2">
    <property type="entry name" value="IRON-SULFUR CLUSTER PROTEIN"/>
    <property type="match status" value="1"/>
</dbReference>
<dbReference type="InterPro" id="IPR027980">
    <property type="entry name" value="RACo_C"/>
</dbReference>
<sequence length="677" mass="73115">MSEPEDALVVFTPSGRRGRFPVGTPVLEAARALGVDIDSVCGGRGLCGRCQVDLCEGNFAKHGVESLASHLSAKSDTEYAWEMRRGPLNPGRRLSCSTLLLGNAVIDVPATSQVHRQVVRKRAEVVNIELDPIVRLYFVEVQQPDMHVPASDLRRLKDALSYEWHLAHLESDIRVVQQLQEALRQGNWQVTVAVYNDERIIAVWPGLHEKIYGMAVDVGSTTIAAHLCDLQSGEVVASAGRMNPQIRFGEDLMSRVSYIMMNPGGDQDMTEAVREALNQVVEELVKEAGIGLNSVIEATFVGNPIMHSLVFGINPVELGGAPFALATDEAVDGLWATEIGLRIHPNARVYGLPCIAGHVGADTAAVILSETPYLSEELMLLVDVGTNAEIVLGNRERLLAASSPTGPAFEGAQISCGQRAAPGAIERVRIDPETLEPRFKVIGCELWSNEAGFAKATARHGVTGVCGSGIIEVIVELFLSGIINHEGVINGALAERCPRVVADGRTFAYVLHEDDSRCLRITQNDVRAIQLAKAALYAGIKLLMEHLGAEQVDRIRLAGAFGSHIDVKYAMILGLIPDCALEHVTSAGNAAGTGARIALLSRKARREIEEVVRGVEKVETATEPRFQEHFIAAMAIPHKTDAFSRLQASVKLPPPVPSQATLSRGTGRRQRPPRPAG</sequence>
<feature type="region of interest" description="Disordered" evidence="1">
    <location>
        <begin position="649"/>
        <end position="677"/>
    </location>
</feature>
<dbReference type="Proteomes" id="UP001560296">
    <property type="component" value="Unassembled WGS sequence"/>
</dbReference>
<feature type="domain" description="2Fe-2S ferredoxin-type" evidence="2">
    <location>
        <begin position="7"/>
        <end position="112"/>
    </location>
</feature>
<evidence type="ECO:0000313" key="4">
    <source>
        <dbReference type="Proteomes" id="UP001560296"/>
    </source>
</evidence>
<dbReference type="Pfam" id="PF17650">
    <property type="entry name" value="RACo_linker"/>
    <property type="match status" value="1"/>
</dbReference>
<comment type="caution">
    <text evidence="3">The sequence shown here is derived from an EMBL/GenBank/DDBJ whole genome shotgun (WGS) entry which is preliminary data.</text>
</comment>
<gene>
    <name evidence="3" type="ORF">AB5S05_01145</name>
</gene>
<dbReference type="Pfam" id="PF00111">
    <property type="entry name" value="Fer2"/>
    <property type="match status" value="1"/>
</dbReference>
<dbReference type="EMBL" id="JBFTEG010000001">
    <property type="protein sequence ID" value="MEX6500653.1"/>
    <property type="molecule type" value="Genomic_DNA"/>
</dbReference>
<name>A0ABV3YMW4_9PSED</name>
<dbReference type="RefSeq" id="WP_369285569.1">
    <property type="nucleotide sequence ID" value="NZ_JBFTEG010000001.1"/>
</dbReference>
<dbReference type="SUPFAM" id="SSF54292">
    <property type="entry name" value="2Fe-2S ferredoxin-like"/>
    <property type="match status" value="1"/>
</dbReference>
<dbReference type="Pfam" id="PF17651">
    <property type="entry name" value="Raco_middle"/>
    <property type="match status" value="1"/>
</dbReference>
<dbReference type="InterPro" id="IPR036010">
    <property type="entry name" value="2Fe-2S_ferredoxin-like_sf"/>
</dbReference>
<dbReference type="InterPro" id="IPR041414">
    <property type="entry name" value="Raco-like_middle"/>
</dbReference>
<dbReference type="Pfam" id="PF14574">
    <property type="entry name" value="RACo_C_ter"/>
    <property type="match status" value="1"/>
</dbReference>
<dbReference type="Gene3D" id="3.10.20.30">
    <property type="match status" value="1"/>
</dbReference>
<dbReference type="PROSITE" id="PS51085">
    <property type="entry name" value="2FE2S_FER_2"/>
    <property type="match status" value="1"/>
</dbReference>
<dbReference type="Gene3D" id="3.30.420.480">
    <property type="entry name" value="Domain of unknown function (DUF4445)"/>
    <property type="match status" value="1"/>
</dbReference>
<dbReference type="InterPro" id="IPR040506">
    <property type="entry name" value="RACo_linker"/>
</dbReference>
<dbReference type="InterPro" id="IPR042259">
    <property type="entry name" value="Raco-like_middle_sf"/>
</dbReference>
<dbReference type="InterPro" id="IPR012675">
    <property type="entry name" value="Beta-grasp_dom_sf"/>
</dbReference>
<organism evidence="3 4">
    <name type="scientific">Pseudomonas zhanjiangensis</name>
    <dbReference type="NCBI Taxonomy" id="3239015"/>
    <lineage>
        <taxon>Bacteria</taxon>
        <taxon>Pseudomonadati</taxon>
        <taxon>Pseudomonadota</taxon>
        <taxon>Gammaproteobacteria</taxon>
        <taxon>Pseudomonadales</taxon>
        <taxon>Pseudomonadaceae</taxon>
        <taxon>Pseudomonas</taxon>
    </lineage>
</organism>
<reference evidence="3 4" key="1">
    <citation type="submission" date="2024-07" db="EMBL/GenBank/DDBJ databases">
        <authorList>
            <person name="Li M."/>
        </authorList>
    </citation>
    <scope>NUCLEOTIDE SEQUENCE [LARGE SCALE GENOMIC DNA]</scope>
    <source>
        <strain evidence="3 4">25A3E</strain>
    </source>
</reference>
<proteinExistence type="predicted"/>
<accession>A0ABV3YMW4</accession>
<dbReference type="InterPro" id="IPR001041">
    <property type="entry name" value="2Fe-2S_ferredoxin-type"/>
</dbReference>
<evidence type="ECO:0000259" key="2">
    <source>
        <dbReference type="PROSITE" id="PS51085"/>
    </source>
</evidence>
<dbReference type="InterPro" id="IPR052911">
    <property type="entry name" value="Corrinoid_activation_enz"/>
</dbReference>
<keyword evidence="4" id="KW-1185">Reference proteome</keyword>